<keyword evidence="1" id="KW-0472">Membrane</keyword>
<dbReference type="EMBL" id="PEUE01000009">
    <property type="protein sequence ID" value="PIV38748.1"/>
    <property type="molecule type" value="Genomic_DNA"/>
</dbReference>
<reference evidence="4" key="1">
    <citation type="submission" date="2017-09" db="EMBL/GenBank/DDBJ databases">
        <title>Depth-based differentiation of microbial function through sediment-hosted aquifers and enrichment of novel symbionts in the deep terrestrial subsurface.</title>
        <authorList>
            <person name="Probst A.J."/>
            <person name="Ladd B."/>
            <person name="Jarett J.K."/>
            <person name="Geller-Mcgrath D.E."/>
            <person name="Sieber C.M.K."/>
            <person name="Emerson J.B."/>
            <person name="Anantharaman K."/>
            <person name="Thomas B.C."/>
            <person name="Malmstrom R."/>
            <person name="Stieglmeier M."/>
            <person name="Klingl A."/>
            <person name="Woyke T."/>
            <person name="Ryan C.M."/>
            <person name="Banfield J.F."/>
        </authorList>
    </citation>
    <scope>NUCLEOTIDE SEQUENCE [LARGE SCALE GENOMIC DNA]</scope>
</reference>
<feature type="transmembrane region" description="Helical" evidence="1">
    <location>
        <begin position="79"/>
        <end position="101"/>
    </location>
</feature>
<keyword evidence="1" id="KW-0812">Transmembrane</keyword>
<sequence length="375" mass="41030">MQKQNLVLEEQGFSEIINQIQVLKNVKPKESWVISCRAKLALKLEMEHKREMLTKDASELRELFTFWQAWQPKRAFRPAYAVAVALAVVMGGGALTSLAALQSVPGAPLYPVKIALERTGLKVAPTDSLKMKMQKDIVGSRLSELRVLVKNHDSAEVKNEKVAQVVESIHQQLITDKEQLPQANKPNGSEKSLAAAKIVSARADQVKKAITQAKEKLPSEVNSNLSEKLAEVTDMAEKTSMQALEMMIAKKEQTEADKKDILAKFDEIIKEKELAIKTLAAVGQQASKVKSSADKLPINAVLINQADEADDLLGKVETSVKKEAFGAALETLKTLNEIVKGAEKIAETVKQQDKGVIELNSAKNATSSALIDSSK</sequence>
<dbReference type="AlphaFoldDB" id="A0A2M7D6U2"/>
<dbReference type="Proteomes" id="UP000229247">
    <property type="component" value="Unassembled WGS sequence"/>
</dbReference>
<comment type="caution">
    <text evidence="3">The sequence shown here is derived from an EMBL/GenBank/DDBJ whole genome shotgun (WGS) entry which is preliminary data.</text>
</comment>
<evidence type="ECO:0000259" key="2">
    <source>
        <dbReference type="Pfam" id="PF18915"/>
    </source>
</evidence>
<feature type="domain" description="DUF5667" evidence="2">
    <location>
        <begin position="103"/>
        <end position="219"/>
    </location>
</feature>
<dbReference type="InterPro" id="IPR043725">
    <property type="entry name" value="DUF5667"/>
</dbReference>
<protein>
    <recommendedName>
        <fullName evidence="2">DUF5667 domain-containing protein</fullName>
    </recommendedName>
</protein>
<keyword evidence="1" id="KW-1133">Transmembrane helix</keyword>
<gene>
    <name evidence="3" type="ORF">COS30_00380</name>
</gene>
<dbReference type="Pfam" id="PF18915">
    <property type="entry name" value="DUF5667"/>
    <property type="match status" value="1"/>
</dbReference>
<evidence type="ECO:0000313" key="3">
    <source>
        <dbReference type="EMBL" id="PIV38748.1"/>
    </source>
</evidence>
<proteinExistence type="predicted"/>
<accession>A0A2M7D6U2</accession>
<evidence type="ECO:0000313" key="4">
    <source>
        <dbReference type="Proteomes" id="UP000229247"/>
    </source>
</evidence>
<organism evidence="3 4">
    <name type="scientific">Candidatus Portnoybacteria bacterium CG02_land_8_20_14_3_00_45_8</name>
    <dbReference type="NCBI Taxonomy" id="1974807"/>
    <lineage>
        <taxon>Bacteria</taxon>
        <taxon>Candidatus Portnoyibacteriota</taxon>
    </lineage>
</organism>
<name>A0A2M7D6U2_9BACT</name>
<evidence type="ECO:0000256" key="1">
    <source>
        <dbReference type="SAM" id="Phobius"/>
    </source>
</evidence>